<keyword evidence="2" id="KW-1133">Transmembrane helix</keyword>
<feature type="transmembrane region" description="Helical" evidence="2">
    <location>
        <begin position="6"/>
        <end position="27"/>
    </location>
</feature>
<dbReference type="AlphaFoldDB" id="A0A930V1U4"/>
<dbReference type="PANTHER" id="PTHR30487:SF0">
    <property type="entry name" value="PREPILIN LEADER PEPTIDASE_N-METHYLTRANSFERASE-RELATED"/>
    <property type="match status" value="1"/>
</dbReference>
<dbReference type="Pfam" id="PF01478">
    <property type="entry name" value="Peptidase_A24"/>
    <property type="match status" value="1"/>
</dbReference>
<evidence type="ECO:0000256" key="1">
    <source>
        <dbReference type="ARBA" id="ARBA00005801"/>
    </source>
</evidence>
<dbReference type="GO" id="GO:0004190">
    <property type="term" value="F:aspartic-type endopeptidase activity"/>
    <property type="evidence" value="ECO:0007669"/>
    <property type="project" value="InterPro"/>
</dbReference>
<dbReference type="Proteomes" id="UP000656804">
    <property type="component" value="Unassembled WGS sequence"/>
</dbReference>
<dbReference type="GO" id="GO:0005886">
    <property type="term" value="C:plasma membrane"/>
    <property type="evidence" value="ECO:0007669"/>
    <property type="project" value="TreeGrafter"/>
</dbReference>
<dbReference type="InterPro" id="IPR000045">
    <property type="entry name" value="Prepilin_IV_endopep_pep"/>
</dbReference>
<dbReference type="EMBL" id="JADIVZ010000004">
    <property type="protein sequence ID" value="MBF4162180.1"/>
    <property type="molecule type" value="Genomic_DNA"/>
</dbReference>
<protein>
    <submittedName>
        <fullName evidence="4">Prepilin peptidase</fullName>
    </submittedName>
</protein>
<feature type="transmembrane region" description="Helical" evidence="2">
    <location>
        <begin position="185"/>
        <end position="204"/>
    </location>
</feature>
<keyword evidence="5" id="KW-1185">Reference proteome</keyword>
<dbReference type="InterPro" id="IPR050882">
    <property type="entry name" value="Prepilin_peptidase/N-MTase"/>
</dbReference>
<name>A0A930V1U4_9ACTN</name>
<sequence>MDGADWVALALAVVACGVAGLAVPAMVRALPEPEVSEAVEGEPEKPLYVDLAARSRLGLWSAVAGAVAVGAAALVLGAGWPLIYMTIAVPPCVLLAYVDWHTRLLPIRVVLPTTGLLVVLALVEWGVTRDTGVLVRTGLTLVVVRSIFWVLWFIRSAGMGFGDVRLAALLGLVLGRIGVGEAVVGMYAGFLVFGVPGLALAIATRDRSRLKTAYPFGPAMVVGALLGVLVGAPVAALL</sequence>
<comment type="caution">
    <text evidence="4">The sequence shown here is derived from an EMBL/GenBank/DDBJ whole genome shotgun (WGS) entry which is preliminary data.</text>
</comment>
<accession>A0A930V1U4</accession>
<evidence type="ECO:0000259" key="3">
    <source>
        <dbReference type="Pfam" id="PF01478"/>
    </source>
</evidence>
<dbReference type="RefSeq" id="WP_194503424.1">
    <property type="nucleotide sequence ID" value="NZ_JADIVZ010000004.1"/>
</dbReference>
<dbReference type="Gene3D" id="1.20.120.1220">
    <property type="match status" value="1"/>
</dbReference>
<reference evidence="4" key="1">
    <citation type="submission" date="2020-11" db="EMBL/GenBank/DDBJ databases">
        <title>Nocardioides sp. CBS4Y-1, whole genome shotgun sequence.</title>
        <authorList>
            <person name="Tuo L."/>
        </authorList>
    </citation>
    <scope>NUCLEOTIDE SEQUENCE</scope>
    <source>
        <strain evidence="4">CBS4Y-1</strain>
    </source>
</reference>
<comment type="similarity">
    <text evidence="1">Belongs to the peptidase A24 family.</text>
</comment>
<gene>
    <name evidence="4" type="ORF">ISG29_10790</name>
</gene>
<feature type="transmembrane region" description="Helical" evidence="2">
    <location>
        <begin position="57"/>
        <end position="76"/>
    </location>
</feature>
<feature type="domain" description="Prepilin type IV endopeptidase peptidase" evidence="3">
    <location>
        <begin position="92"/>
        <end position="188"/>
    </location>
</feature>
<feature type="transmembrane region" description="Helical" evidence="2">
    <location>
        <begin position="216"/>
        <end position="237"/>
    </location>
</feature>
<organism evidence="4 5">
    <name type="scientific">Nocardioides acrostichi</name>
    <dbReference type="NCBI Taxonomy" id="2784339"/>
    <lineage>
        <taxon>Bacteria</taxon>
        <taxon>Bacillati</taxon>
        <taxon>Actinomycetota</taxon>
        <taxon>Actinomycetes</taxon>
        <taxon>Propionibacteriales</taxon>
        <taxon>Nocardioidaceae</taxon>
        <taxon>Nocardioides</taxon>
    </lineage>
</organism>
<evidence type="ECO:0000313" key="5">
    <source>
        <dbReference type="Proteomes" id="UP000656804"/>
    </source>
</evidence>
<evidence type="ECO:0000313" key="4">
    <source>
        <dbReference type="EMBL" id="MBF4162180.1"/>
    </source>
</evidence>
<keyword evidence="2" id="KW-0472">Membrane</keyword>
<feature type="transmembrane region" description="Helical" evidence="2">
    <location>
        <begin position="161"/>
        <end position="179"/>
    </location>
</feature>
<keyword evidence="2" id="KW-0812">Transmembrane</keyword>
<dbReference type="PANTHER" id="PTHR30487">
    <property type="entry name" value="TYPE 4 PREPILIN-LIKE PROTEINS LEADER PEPTIDE-PROCESSING ENZYME"/>
    <property type="match status" value="1"/>
</dbReference>
<feature type="transmembrane region" description="Helical" evidence="2">
    <location>
        <begin position="107"/>
        <end position="127"/>
    </location>
</feature>
<feature type="transmembrane region" description="Helical" evidence="2">
    <location>
        <begin position="133"/>
        <end position="154"/>
    </location>
</feature>
<proteinExistence type="inferred from homology"/>
<evidence type="ECO:0000256" key="2">
    <source>
        <dbReference type="SAM" id="Phobius"/>
    </source>
</evidence>
<dbReference type="GO" id="GO:0006465">
    <property type="term" value="P:signal peptide processing"/>
    <property type="evidence" value="ECO:0007669"/>
    <property type="project" value="TreeGrafter"/>
</dbReference>